<protein>
    <submittedName>
        <fullName evidence="2">Uncharacterized protein</fullName>
    </submittedName>
</protein>
<feature type="non-terminal residue" evidence="2">
    <location>
        <position position="58"/>
    </location>
</feature>
<sequence>FTMSPLGNAPARLKHLPKGKGKDKEGELSIAPEQAPESPPSATQEQVVSLFSSEKEQA</sequence>
<keyword evidence="3" id="KW-1185">Reference proteome</keyword>
<feature type="compositionally biased region" description="Polar residues" evidence="1">
    <location>
        <begin position="43"/>
        <end position="52"/>
    </location>
</feature>
<reference evidence="2 3" key="1">
    <citation type="journal article" date="2021" name="Nat. Plants">
        <title>The Taxus genome provides insights into paclitaxel biosynthesis.</title>
        <authorList>
            <person name="Xiong X."/>
            <person name="Gou J."/>
            <person name="Liao Q."/>
            <person name="Li Y."/>
            <person name="Zhou Q."/>
            <person name="Bi G."/>
            <person name="Li C."/>
            <person name="Du R."/>
            <person name="Wang X."/>
            <person name="Sun T."/>
            <person name="Guo L."/>
            <person name="Liang H."/>
            <person name="Lu P."/>
            <person name="Wu Y."/>
            <person name="Zhang Z."/>
            <person name="Ro D.K."/>
            <person name="Shang Y."/>
            <person name="Huang S."/>
            <person name="Yan J."/>
        </authorList>
    </citation>
    <scope>NUCLEOTIDE SEQUENCE [LARGE SCALE GENOMIC DNA]</scope>
    <source>
        <strain evidence="2">Ta-2019</strain>
    </source>
</reference>
<proteinExistence type="predicted"/>
<dbReference type="AlphaFoldDB" id="A0AA38LCU3"/>
<feature type="region of interest" description="Disordered" evidence="1">
    <location>
        <begin position="1"/>
        <end position="58"/>
    </location>
</feature>
<organism evidence="2 3">
    <name type="scientific">Taxus chinensis</name>
    <name type="common">Chinese yew</name>
    <name type="synonym">Taxus wallichiana var. chinensis</name>
    <dbReference type="NCBI Taxonomy" id="29808"/>
    <lineage>
        <taxon>Eukaryota</taxon>
        <taxon>Viridiplantae</taxon>
        <taxon>Streptophyta</taxon>
        <taxon>Embryophyta</taxon>
        <taxon>Tracheophyta</taxon>
        <taxon>Spermatophyta</taxon>
        <taxon>Pinopsida</taxon>
        <taxon>Pinidae</taxon>
        <taxon>Conifers II</taxon>
        <taxon>Cupressales</taxon>
        <taxon>Taxaceae</taxon>
        <taxon>Taxus</taxon>
    </lineage>
</organism>
<evidence type="ECO:0000313" key="3">
    <source>
        <dbReference type="Proteomes" id="UP000824469"/>
    </source>
</evidence>
<dbReference type="Proteomes" id="UP000824469">
    <property type="component" value="Unassembled WGS sequence"/>
</dbReference>
<evidence type="ECO:0000256" key="1">
    <source>
        <dbReference type="SAM" id="MobiDB-lite"/>
    </source>
</evidence>
<feature type="non-terminal residue" evidence="2">
    <location>
        <position position="1"/>
    </location>
</feature>
<gene>
    <name evidence="2" type="ORF">KI387_021933</name>
</gene>
<accession>A0AA38LCU3</accession>
<dbReference type="EMBL" id="JAHRHJ020000004">
    <property type="protein sequence ID" value="KAH9320164.1"/>
    <property type="molecule type" value="Genomic_DNA"/>
</dbReference>
<evidence type="ECO:0000313" key="2">
    <source>
        <dbReference type="EMBL" id="KAH9320164.1"/>
    </source>
</evidence>
<comment type="caution">
    <text evidence="2">The sequence shown here is derived from an EMBL/GenBank/DDBJ whole genome shotgun (WGS) entry which is preliminary data.</text>
</comment>
<feature type="compositionally biased region" description="Low complexity" evidence="1">
    <location>
        <begin position="31"/>
        <end position="42"/>
    </location>
</feature>
<name>A0AA38LCU3_TAXCH</name>